<proteinExistence type="predicted"/>
<accession>K7RVL3</accession>
<dbReference type="EMBL" id="JX556418">
    <property type="protein sequence ID" value="AFV81270.1"/>
    <property type="molecule type" value="Genomic_DNA"/>
</dbReference>
<dbReference type="GeneID" id="14181769"/>
<dbReference type="RefSeq" id="YP_007111884.1">
    <property type="nucleotide sequence ID" value="NC_019713.1"/>
</dbReference>
<dbReference type="Gene3D" id="3.30.2000.20">
    <property type="match status" value="1"/>
</dbReference>
<evidence type="ECO:0008006" key="3">
    <source>
        <dbReference type="Google" id="ProtNLM"/>
    </source>
</evidence>
<dbReference type="Pfam" id="PF13554">
    <property type="entry name" value="Phage_tail_terminator_5"/>
    <property type="match status" value="1"/>
</dbReference>
<evidence type="ECO:0000313" key="2">
    <source>
        <dbReference type="Proteomes" id="UP000009398"/>
    </source>
</evidence>
<dbReference type="InterPro" id="IPR025395">
    <property type="entry name" value="Phage_tail_terminator-like"/>
</dbReference>
<dbReference type="KEGG" id="vg:14181769"/>
<evidence type="ECO:0000313" key="1">
    <source>
        <dbReference type="EMBL" id="AFV81270.1"/>
    </source>
</evidence>
<sequence>MRDDKAREVIGEALVAGLKAAGITIDIAQEGYPYKGAANKPYLEVSFSVESTSSQSLGDAGNRSFVRDGVFHVNVYTPFTAGSSAMTAHIYALAVRDIFEGKHFDKDLWFWECKASPAGSNGNYNVAYANCAFRFQEIK</sequence>
<organism evidence="1 2">
    <name type="scientific">Vibrio phage vB_VpaS_MAR10</name>
    <dbReference type="NCBI Taxonomy" id="1229755"/>
    <lineage>
        <taxon>Viruses</taxon>
        <taxon>Duplodnaviria</taxon>
        <taxon>Heunggongvirae</taxon>
        <taxon>Uroviricota</taxon>
        <taxon>Caudoviricetes</taxon>
        <taxon>Mardecavirus</taxon>
        <taxon>Mardecavirus MAR10</taxon>
    </lineage>
</organism>
<keyword evidence="2" id="KW-1185">Reference proteome</keyword>
<name>K7RVL3_9CAUD</name>
<protein>
    <recommendedName>
        <fullName evidence="3">Tail protein</fullName>
    </recommendedName>
</protein>
<dbReference type="OrthoDB" id="33652at10239"/>
<reference evidence="1 2" key="1">
    <citation type="journal article" date="2012" name="J. Virol.">
        <title>Genome Sequence of Temperate Vibrio parahaemolyticus Bacteriophage vB_VpaS_MAR10.</title>
        <authorList>
            <person name="Alanis Villa A."/>
            <person name="Kropinski A.M."/>
            <person name="Abbasifar R."/>
            <person name="Abbasifar A."/>
            <person name="Griffiths M.W."/>
        </authorList>
    </citation>
    <scope>NUCLEOTIDE SEQUENCE [LARGE SCALE GENOMIC DNA]</scope>
</reference>
<dbReference type="Proteomes" id="UP000009398">
    <property type="component" value="Segment"/>
</dbReference>
<gene>
    <name evidence="1" type="ORF">MAR10_037</name>
</gene>